<keyword evidence="3" id="KW-1185">Reference proteome</keyword>
<evidence type="ECO:0000256" key="1">
    <source>
        <dbReference type="SAM" id="MobiDB-lite"/>
    </source>
</evidence>
<evidence type="ECO:0000313" key="2">
    <source>
        <dbReference type="EnsemblPlants" id="OGLUM06G16910.1"/>
    </source>
</evidence>
<accession>A0A0E0AA14</accession>
<dbReference type="Proteomes" id="UP000026961">
    <property type="component" value="Chromosome 6"/>
</dbReference>
<dbReference type="Gramene" id="OGLUM06G16910.1">
    <property type="protein sequence ID" value="OGLUM06G16910.1"/>
    <property type="gene ID" value="OGLUM06G16910"/>
</dbReference>
<organism evidence="2">
    <name type="scientific">Oryza glumipatula</name>
    <dbReference type="NCBI Taxonomy" id="40148"/>
    <lineage>
        <taxon>Eukaryota</taxon>
        <taxon>Viridiplantae</taxon>
        <taxon>Streptophyta</taxon>
        <taxon>Embryophyta</taxon>
        <taxon>Tracheophyta</taxon>
        <taxon>Spermatophyta</taxon>
        <taxon>Magnoliopsida</taxon>
        <taxon>Liliopsida</taxon>
        <taxon>Poales</taxon>
        <taxon>Poaceae</taxon>
        <taxon>BOP clade</taxon>
        <taxon>Oryzoideae</taxon>
        <taxon>Oryzeae</taxon>
        <taxon>Oryzinae</taxon>
        <taxon>Oryza</taxon>
    </lineage>
</organism>
<proteinExistence type="predicted"/>
<sequence>MATGKVGSAATTRGKAGSAASTTGEADGEGSDGGGRVGADPTASVLGRSCTVVKEVGPVVAATTTTTAPVRMMMVATVTMTTTATATPTPSPLLPGDHGMDFGRQRPRRGVATATGGACGYGSRRHHFEFFYPKNCFH</sequence>
<dbReference type="HOGENOM" id="CLU_1858364_0_0_1"/>
<dbReference type="AlphaFoldDB" id="A0A0E0AA14"/>
<name>A0A0E0AA14_9ORYZ</name>
<reference evidence="2" key="2">
    <citation type="submission" date="2018-05" db="EMBL/GenBank/DDBJ databases">
        <title>OgluRS3 (Oryza glumaepatula Reference Sequence Version 3).</title>
        <authorList>
            <person name="Zhang J."/>
            <person name="Kudrna D."/>
            <person name="Lee S."/>
            <person name="Talag J."/>
            <person name="Welchert J."/>
            <person name="Wing R.A."/>
        </authorList>
    </citation>
    <scope>NUCLEOTIDE SEQUENCE [LARGE SCALE GENOMIC DNA]</scope>
</reference>
<evidence type="ECO:0000313" key="3">
    <source>
        <dbReference type="Proteomes" id="UP000026961"/>
    </source>
</evidence>
<feature type="region of interest" description="Disordered" evidence="1">
    <location>
        <begin position="1"/>
        <end position="43"/>
    </location>
</feature>
<reference evidence="2" key="1">
    <citation type="submission" date="2015-04" db="UniProtKB">
        <authorList>
            <consortium name="EnsemblPlants"/>
        </authorList>
    </citation>
    <scope>IDENTIFICATION</scope>
</reference>
<dbReference type="EnsemblPlants" id="OGLUM06G16910.1">
    <property type="protein sequence ID" value="OGLUM06G16910.1"/>
    <property type="gene ID" value="OGLUM06G16910"/>
</dbReference>
<protein>
    <submittedName>
        <fullName evidence="2">Uncharacterized protein</fullName>
    </submittedName>
</protein>